<name>A0A126T8R1_9GAMM</name>
<dbReference type="OrthoDB" id="9779595at2"/>
<evidence type="ECO:0000256" key="7">
    <source>
        <dbReference type="SAM" id="MobiDB-lite"/>
    </source>
</evidence>
<dbReference type="AlphaFoldDB" id="A0A126T8R1"/>
<keyword evidence="10" id="KW-1185">Reference proteome</keyword>
<evidence type="ECO:0000259" key="8">
    <source>
        <dbReference type="SMART" id="SM00244"/>
    </source>
</evidence>
<feature type="region of interest" description="Disordered" evidence="7">
    <location>
        <begin position="346"/>
        <end position="387"/>
    </location>
</feature>
<dbReference type="InterPro" id="IPR001107">
    <property type="entry name" value="Band_7"/>
</dbReference>
<keyword evidence="3 6" id="KW-0812">Transmembrane</keyword>
<dbReference type="Proteomes" id="UP000030512">
    <property type="component" value="Chromosome"/>
</dbReference>
<comment type="similarity">
    <text evidence="2 6">Belongs to the band 7/mec-2 family. HflK subfamily.</text>
</comment>
<comment type="subcellular location">
    <subcellularLocation>
        <location evidence="1">Membrane</location>
        <topology evidence="1">Single-pass membrane protein</topology>
    </subcellularLocation>
</comment>
<reference evidence="9 10" key="1">
    <citation type="journal article" date="2015" name="Environ. Microbiol.">
        <title>Methane oxidation coupled to nitrate reduction under hypoxia by the Gammaproteobacterium Methylomonas denitrificans, sp. nov. type strain FJG1.</title>
        <authorList>
            <person name="Kits K.D."/>
            <person name="Klotz M.G."/>
            <person name="Stein L.Y."/>
        </authorList>
    </citation>
    <scope>NUCLEOTIDE SEQUENCE [LARGE SCALE GENOMIC DNA]</scope>
    <source>
        <strain evidence="9 10">FJG1</strain>
    </source>
</reference>
<evidence type="ECO:0000313" key="10">
    <source>
        <dbReference type="Proteomes" id="UP000030512"/>
    </source>
</evidence>
<feature type="compositionally biased region" description="Polar residues" evidence="7">
    <location>
        <begin position="346"/>
        <end position="355"/>
    </location>
</feature>
<keyword evidence="5 6" id="KW-0472">Membrane</keyword>
<evidence type="ECO:0000256" key="4">
    <source>
        <dbReference type="ARBA" id="ARBA00022989"/>
    </source>
</evidence>
<dbReference type="GO" id="GO:0016020">
    <property type="term" value="C:membrane"/>
    <property type="evidence" value="ECO:0007669"/>
    <property type="project" value="UniProtKB-SubCell"/>
</dbReference>
<dbReference type="KEGG" id="mdn:JT25_018300"/>
<dbReference type="PANTHER" id="PTHR43327:SF2">
    <property type="entry name" value="MODULATOR OF FTSH PROTEASE HFLK"/>
    <property type="match status" value="1"/>
</dbReference>
<dbReference type="SMART" id="SM00244">
    <property type="entry name" value="PHB"/>
    <property type="match status" value="1"/>
</dbReference>
<dbReference type="Pfam" id="PF01145">
    <property type="entry name" value="Band_7"/>
    <property type="match status" value="1"/>
</dbReference>
<evidence type="ECO:0000313" key="9">
    <source>
        <dbReference type="EMBL" id="AMK78418.1"/>
    </source>
</evidence>
<dbReference type="SUPFAM" id="SSF117892">
    <property type="entry name" value="Band 7/SPFH domain"/>
    <property type="match status" value="1"/>
</dbReference>
<evidence type="ECO:0000256" key="2">
    <source>
        <dbReference type="ARBA" id="ARBA00006971"/>
    </source>
</evidence>
<organism evidence="9 10">
    <name type="scientific">Methylomonas denitrificans</name>
    <dbReference type="NCBI Taxonomy" id="1538553"/>
    <lineage>
        <taxon>Bacteria</taxon>
        <taxon>Pseudomonadati</taxon>
        <taxon>Pseudomonadota</taxon>
        <taxon>Gammaproteobacteria</taxon>
        <taxon>Methylococcales</taxon>
        <taxon>Methylococcaceae</taxon>
        <taxon>Methylomonas</taxon>
    </lineage>
</organism>
<evidence type="ECO:0000256" key="6">
    <source>
        <dbReference type="RuleBase" id="RU364113"/>
    </source>
</evidence>
<feature type="transmembrane region" description="Helical" evidence="6">
    <location>
        <begin position="48"/>
        <end position="68"/>
    </location>
</feature>
<evidence type="ECO:0000256" key="3">
    <source>
        <dbReference type="ARBA" id="ARBA00022692"/>
    </source>
</evidence>
<evidence type="ECO:0000256" key="1">
    <source>
        <dbReference type="ARBA" id="ARBA00004167"/>
    </source>
</evidence>
<comment type="subunit">
    <text evidence="6">HflC and HflK may interact to form a multimeric complex.</text>
</comment>
<dbReference type="InterPro" id="IPR050710">
    <property type="entry name" value="Band7/mec-2_domain"/>
</dbReference>
<dbReference type="InterPro" id="IPR036013">
    <property type="entry name" value="Band_7/SPFH_dom_sf"/>
</dbReference>
<dbReference type="RefSeq" id="WP_062329342.1">
    <property type="nucleotide sequence ID" value="NZ_CP014476.1"/>
</dbReference>
<dbReference type="CDD" id="cd03404">
    <property type="entry name" value="SPFH_HflK"/>
    <property type="match status" value="1"/>
</dbReference>
<sequence>MSSEKQNTSKQTPQSDWKLELDKQWKHVSSKAGDFFNDHKSMFSLTNIAAAVGGTLTVVWLASGVYIVDQGNRGVVSRFGAYSETTLPGPHWHIPAPIESVANVNVEQQRFIEVGYTDNSRVNKSAVIPQESLMLTSDENIITVRLAVQYQINNARDYLFNVKNNENTLKQLTESVERAVIGRNNMDFVLTEGRSQIVAEIKQQIQEAMDGYKAGISIASVNLQDAQPPEEVQGAFEDAIRAREDKQRLINEAEAYSNEVIPKARGAASRIIQEAEAYEAEKVAKAKGETERFDQLLVEYEKSPAITRKRLYLEAKEKLYSSTNKIMLNDDQSSPMMYMPLPQTMTQHAQPTATTAEPELSSEPHNGDKNSARKTTGNELRPSRSKQ</sequence>
<dbReference type="PANTHER" id="PTHR43327">
    <property type="entry name" value="STOMATIN-LIKE PROTEIN 2, MITOCHONDRIAL"/>
    <property type="match status" value="1"/>
</dbReference>
<feature type="domain" description="Band 7" evidence="8">
    <location>
        <begin position="63"/>
        <end position="240"/>
    </location>
</feature>
<dbReference type="STRING" id="1538553.JT25_018300"/>
<proteinExistence type="inferred from homology"/>
<dbReference type="InterPro" id="IPR010201">
    <property type="entry name" value="HflK"/>
</dbReference>
<evidence type="ECO:0000256" key="5">
    <source>
        <dbReference type="ARBA" id="ARBA00023136"/>
    </source>
</evidence>
<comment type="function">
    <text evidence="6">HflC and HflK could encode or regulate a protease.</text>
</comment>
<gene>
    <name evidence="9" type="ORF">JT25_018300</name>
</gene>
<dbReference type="NCBIfam" id="TIGR01933">
    <property type="entry name" value="hflK"/>
    <property type="match status" value="1"/>
</dbReference>
<protein>
    <recommendedName>
        <fullName evidence="6">Protein HflK</fullName>
    </recommendedName>
</protein>
<keyword evidence="4 6" id="KW-1133">Transmembrane helix</keyword>
<accession>A0A126T8R1</accession>
<dbReference type="EMBL" id="CP014476">
    <property type="protein sequence ID" value="AMK78418.1"/>
    <property type="molecule type" value="Genomic_DNA"/>
</dbReference>
<dbReference type="Gene3D" id="3.30.479.30">
    <property type="entry name" value="Band 7 domain"/>
    <property type="match status" value="1"/>
</dbReference>